<sequence length="65" mass="6968">MWKPVTTKRSPAVNIQAPTATKKTSTATMQAPATTKQINAAAMWKGNSVHVNNNNVNMATVDSKL</sequence>
<keyword evidence="2" id="KW-1185">Reference proteome</keyword>
<evidence type="ECO:0000313" key="2">
    <source>
        <dbReference type="Proteomes" id="UP001165960"/>
    </source>
</evidence>
<name>A0ACC2S2B0_9FUNG</name>
<proteinExistence type="predicted"/>
<protein>
    <submittedName>
        <fullName evidence="1">Uncharacterized protein</fullName>
    </submittedName>
</protein>
<dbReference type="EMBL" id="QTSX02005937">
    <property type="protein sequence ID" value="KAJ9056427.1"/>
    <property type="molecule type" value="Genomic_DNA"/>
</dbReference>
<dbReference type="Proteomes" id="UP001165960">
    <property type="component" value="Unassembled WGS sequence"/>
</dbReference>
<evidence type="ECO:0000313" key="1">
    <source>
        <dbReference type="EMBL" id="KAJ9056427.1"/>
    </source>
</evidence>
<accession>A0ACC2S2B0</accession>
<organism evidence="1 2">
    <name type="scientific">Entomophthora muscae</name>
    <dbReference type="NCBI Taxonomy" id="34485"/>
    <lineage>
        <taxon>Eukaryota</taxon>
        <taxon>Fungi</taxon>
        <taxon>Fungi incertae sedis</taxon>
        <taxon>Zoopagomycota</taxon>
        <taxon>Entomophthoromycotina</taxon>
        <taxon>Entomophthoromycetes</taxon>
        <taxon>Entomophthorales</taxon>
        <taxon>Entomophthoraceae</taxon>
        <taxon>Entomophthora</taxon>
    </lineage>
</organism>
<gene>
    <name evidence="1" type="ORF">DSO57_1033136</name>
</gene>
<comment type="caution">
    <text evidence="1">The sequence shown here is derived from an EMBL/GenBank/DDBJ whole genome shotgun (WGS) entry which is preliminary data.</text>
</comment>
<reference evidence="1" key="1">
    <citation type="submission" date="2022-04" db="EMBL/GenBank/DDBJ databases">
        <title>Genome of the entomopathogenic fungus Entomophthora muscae.</title>
        <authorList>
            <person name="Elya C."/>
            <person name="Lovett B.R."/>
            <person name="Lee E."/>
            <person name="Macias A.M."/>
            <person name="Hajek A.E."/>
            <person name="De Bivort B.L."/>
            <person name="Kasson M.T."/>
            <person name="De Fine Licht H.H."/>
            <person name="Stajich J.E."/>
        </authorList>
    </citation>
    <scope>NUCLEOTIDE SEQUENCE</scope>
    <source>
        <strain evidence="1">Berkeley</strain>
    </source>
</reference>